<organism evidence="1 2">
    <name type="scientific">Vespula pensylvanica</name>
    <name type="common">Western yellow jacket</name>
    <name type="synonym">Wasp</name>
    <dbReference type="NCBI Taxonomy" id="30213"/>
    <lineage>
        <taxon>Eukaryota</taxon>
        <taxon>Metazoa</taxon>
        <taxon>Ecdysozoa</taxon>
        <taxon>Arthropoda</taxon>
        <taxon>Hexapoda</taxon>
        <taxon>Insecta</taxon>
        <taxon>Pterygota</taxon>
        <taxon>Neoptera</taxon>
        <taxon>Endopterygota</taxon>
        <taxon>Hymenoptera</taxon>
        <taxon>Apocrita</taxon>
        <taxon>Aculeata</taxon>
        <taxon>Vespoidea</taxon>
        <taxon>Vespidae</taxon>
        <taxon>Vespinae</taxon>
        <taxon>Vespula</taxon>
    </lineage>
</organism>
<dbReference type="Proteomes" id="UP000600918">
    <property type="component" value="Unassembled WGS sequence"/>
</dbReference>
<reference evidence="1" key="1">
    <citation type="journal article" date="2020" name="G3 (Bethesda)">
        <title>High-Quality Assemblies for Three Invasive Social Wasps from the &lt;i&gt;Vespula&lt;/i&gt; Genus.</title>
        <authorList>
            <person name="Harrop T.W.R."/>
            <person name="Guhlin J."/>
            <person name="McLaughlin G.M."/>
            <person name="Permina E."/>
            <person name="Stockwell P."/>
            <person name="Gilligan J."/>
            <person name="Le Lec M.F."/>
            <person name="Gruber M.A.M."/>
            <person name="Quinn O."/>
            <person name="Lovegrove M."/>
            <person name="Duncan E.J."/>
            <person name="Remnant E.J."/>
            <person name="Van Eeckhoven J."/>
            <person name="Graham B."/>
            <person name="Knapp R.A."/>
            <person name="Langford K.W."/>
            <person name="Kronenberg Z."/>
            <person name="Press M.O."/>
            <person name="Eacker S.M."/>
            <person name="Wilson-Rankin E.E."/>
            <person name="Purcell J."/>
            <person name="Lester P.J."/>
            <person name="Dearden P.K."/>
        </authorList>
    </citation>
    <scope>NUCLEOTIDE SEQUENCE</scope>
    <source>
        <strain evidence="1">Volc-1</strain>
    </source>
</reference>
<protein>
    <submittedName>
        <fullName evidence="1">Uncharacterized protein</fullName>
    </submittedName>
</protein>
<dbReference type="EMBL" id="JACSDY010000010">
    <property type="protein sequence ID" value="KAF7417079.1"/>
    <property type="molecule type" value="Genomic_DNA"/>
</dbReference>
<accession>A0A834U522</accession>
<evidence type="ECO:0000313" key="1">
    <source>
        <dbReference type="EMBL" id="KAF7417079.1"/>
    </source>
</evidence>
<sequence length="75" mass="8990">MTDRYFRASTKPYDFVVDGREEILIFRFFSTPYYRDTEKIQKSRRFVTVHKEIRTSESAPGKGNPLLWDYNPFSS</sequence>
<name>A0A834U522_VESPE</name>
<proteinExistence type="predicted"/>
<gene>
    <name evidence="1" type="ORF">H0235_011610</name>
</gene>
<keyword evidence="2" id="KW-1185">Reference proteome</keyword>
<comment type="caution">
    <text evidence="1">The sequence shown here is derived from an EMBL/GenBank/DDBJ whole genome shotgun (WGS) entry which is preliminary data.</text>
</comment>
<dbReference type="AlphaFoldDB" id="A0A834U522"/>
<evidence type="ECO:0000313" key="2">
    <source>
        <dbReference type="Proteomes" id="UP000600918"/>
    </source>
</evidence>